<dbReference type="EMBL" id="LAZR01057546">
    <property type="protein sequence ID" value="KKK71848.1"/>
    <property type="molecule type" value="Genomic_DNA"/>
</dbReference>
<reference evidence="1" key="1">
    <citation type="journal article" date="2015" name="Nature">
        <title>Complex archaea that bridge the gap between prokaryotes and eukaryotes.</title>
        <authorList>
            <person name="Spang A."/>
            <person name="Saw J.H."/>
            <person name="Jorgensen S.L."/>
            <person name="Zaremba-Niedzwiedzka K."/>
            <person name="Martijn J."/>
            <person name="Lind A.E."/>
            <person name="van Eijk R."/>
            <person name="Schleper C."/>
            <person name="Guy L."/>
            <person name="Ettema T.J."/>
        </authorList>
    </citation>
    <scope>NUCLEOTIDE SEQUENCE</scope>
</reference>
<name>A0A0F8XSD9_9ZZZZ</name>
<sequence length="64" mass="7248">MQLMGNHNQPFGEYIPIIAFGVGFRMCHFLKTIIDDIVQVFDYFVHALPPSKTPGQMKEGTHPS</sequence>
<evidence type="ECO:0000313" key="1">
    <source>
        <dbReference type="EMBL" id="KKK71848.1"/>
    </source>
</evidence>
<comment type="caution">
    <text evidence="1">The sequence shown here is derived from an EMBL/GenBank/DDBJ whole genome shotgun (WGS) entry which is preliminary data.</text>
</comment>
<protein>
    <submittedName>
        <fullName evidence="1">Uncharacterized protein</fullName>
    </submittedName>
</protein>
<feature type="non-terminal residue" evidence="1">
    <location>
        <position position="64"/>
    </location>
</feature>
<accession>A0A0F8XSD9</accession>
<organism evidence="1">
    <name type="scientific">marine sediment metagenome</name>
    <dbReference type="NCBI Taxonomy" id="412755"/>
    <lineage>
        <taxon>unclassified sequences</taxon>
        <taxon>metagenomes</taxon>
        <taxon>ecological metagenomes</taxon>
    </lineage>
</organism>
<proteinExistence type="predicted"/>
<gene>
    <name evidence="1" type="ORF">LCGC14_2909800</name>
</gene>
<dbReference type="AlphaFoldDB" id="A0A0F8XSD9"/>